<organism evidence="1 2">
    <name type="scientific">Camellia lanceoleosa</name>
    <dbReference type="NCBI Taxonomy" id="1840588"/>
    <lineage>
        <taxon>Eukaryota</taxon>
        <taxon>Viridiplantae</taxon>
        <taxon>Streptophyta</taxon>
        <taxon>Embryophyta</taxon>
        <taxon>Tracheophyta</taxon>
        <taxon>Spermatophyta</taxon>
        <taxon>Magnoliopsida</taxon>
        <taxon>eudicotyledons</taxon>
        <taxon>Gunneridae</taxon>
        <taxon>Pentapetalae</taxon>
        <taxon>asterids</taxon>
        <taxon>Ericales</taxon>
        <taxon>Theaceae</taxon>
        <taxon>Camellia</taxon>
    </lineage>
</organism>
<evidence type="ECO:0000313" key="2">
    <source>
        <dbReference type="Proteomes" id="UP001060215"/>
    </source>
</evidence>
<accession>A0ACC0HMW6</accession>
<name>A0ACC0HMW6_9ERIC</name>
<sequence length="120" mass="13075">MAAATTVVCDDVWVRIMASGLLLVVDVVVDGGDKKKGKMWKGGDQRKGVREEAVTAITQLFETEIDTQSRFRFIIVIRVVVSTQKLASLIHRRSGAATFNSSSLIESSSRFITGSSSQEP</sequence>
<proteinExistence type="predicted"/>
<dbReference type="EMBL" id="CM045761">
    <property type="protein sequence ID" value="KAI8014680.1"/>
    <property type="molecule type" value="Genomic_DNA"/>
</dbReference>
<comment type="caution">
    <text evidence="1">The sequence shown here is derived from an EMBL/GenBank/DDBJ whole genome shotgun (WGS) entry which is preliminary data.</text>
</comment>
<dbReference type="Proteomes" id="UP001060215">
    <property type="component" value="Chromosome 4"/>
</dbReference>
<reference evidence="1 2" key="1">
    <citation type="journal article" date="2022" name="Plant J.">
        <title>Chromosome-level genome of Camellia lanceoleosa provides a valuable resource for understanding genome evolution and self-incompatibility.</title>
        <authorList>
            <person name="Gong W."/>
            <person name="Xiao S."/>
            <person name="Wang L."/>
            <person name="Liao Z."/>
            <person name="Chang Y."/>
            <person name="Mo W."/>
            <person name="Hu G."/>
            <person name="Li W."/>
            <person name="Zhao G."/>
            <person name="Zhu H."/>
            <person name="Hu X."/>
            <person name="Ji K."/>
            <person name="Xiang X."/>
            <person name="Song Q."/>
            <person name="Yuan D."/>
            <person name="Jin S."/>
            <person name="Zhang L."/>
        </authorList>
    </citation>
    <scope>NUCLEOTIDE SEQUENCE [LARGE SCALE GENOMIC DNA]</scope>
    <source>
        <strain evidence="1">SQ_2022a</strain>
    </source>
</reference>
<protein>
    <submittedName>
        <fullName evidence="1">Uncharacterized protein</fullName>
    </submittedName>
</protein>
<gene>
    <name evidence="1" type="ORF">LOK49_LG05G01267</name>
</gene>
<evidence type="ECO:0000313" key="1">
    <source>
        <dbReference type="EMBL" id="KAI8014680.1"/>
    </source>
</evidence>
<keyword evidence="2" id="KW-1185">Reference proteome</keyword>